<proteinExistence type="predicted"/>
<dbReference type="RefSeq" id="WP_344691895.1">
    <property type="nucleotide sequence ID" value="NZ_BAABBF010000001.1"/>
</dbReference>
<evidence type="ECO:0000313" key="2">
    <source>
        <dbReference type="EMBL" id="GAA3698554.1"/>
    </source>
</evidence>
<name>A0ABP7D2B6_9SPHN</name>
<keyword evidence="3" id="KW-1185">Reference proteome</keyword>
<comment type="caution">
    <text evidence="2">The sequence shown here is derived from an EMBL/GenBank/DDBJ whole genome shotgun (WGS) entry which is preliminary data.</text>
</comment>
<gene>
    <name evidence="2" type="ORF">GCM10022268_06150</name>
</gene>
<feature type="region of interest" description="Disordered" evidence="1">
    <location>
        <begin position="1"/>
        <end position="20"/>
    </location>
</feature>
<evidence type="ECO:0000313" key="3">
    <source>
        <dbReference type="Proteomes" id="UP001500523"/>
    </source>
</evidence>
<dbReference type="EMBL" id="BAABBF010000001">
    <property type="protein sequence ID" value="GAA3698554.1"/>
    <property type="molecule type" value="Genomic_DNA"/>
</dbReference>
<dbReference type="Proteomes" id="UP001500523">
    <property type="component" value="Unassembled WGS sequence"/>
</dbReference>
<evidence type="ECO:0000256" key="1">
    <source>
        <dbReference type="SAM" id="MobiDB-lite"/>
    </source>
</evidence>
<organism evidence="2 3">
    <name type="scientific">Sphingomonas cynarae</name>
    <dbReference type="NCBI Taxonomy" id="930197"/>
    <lineage>
        <taxon>Bacteria</taxon>
        <taxon>Pseudomonadati</taxon>
        <taxon>Pseudomonadota</taxon>
        <taxon>Alphaproteobacteria</taxon>
        <taxon>Sphingomonadales</taxon>
        <taxon>Sphingomonadaceae</taxon>
        <taxon>Sphingomonas</taxon>
    </lineage>
</organism>
<sequence>MPPLPPSSPKNAIDRSGHDIRPRDVVVDLPRTIALLPGEADLIASILGDVLVALFEEEEGNSKGQKTAGTPTAG</sequence>
<protein>
    <submittedName>
        <fullName evidence="2">Uncharacterized protein</fullName>
    </submittedName>
</protein>
<accession>A0ABP7D2B6</accession>
<reference evidence="3" key="1">
    <citation type="journal article" date="2019" name="Int. J. Syst. Evol. Microbiol.">
        <title>The Global Catalogue of Microorganisms (GCM) 10K type strain sequencing project: providing services to taxonomists for standard genome sequencing and annotation.</title>
        <authorList>
            <consortium name="The Broad Institute Genomics Platform"/>
            <consortium name="The Broad Institute Genome Sequencing Center for Infectious Disease"/>
            <person name="Wu L."/>
            <person name="Ma J."/>
        </authorList>
    </citation>
    <scope>NUCLEOTIDE SEQUENCE [LARGE SCALE GENOMIC DNA]</scope>
    <source>
        <strain evidence="3">JCM 17498</strain>
    </source>
</reference>